<comment type="caution">
    <text evidence="1">The sequence shown here is derived from an EMBL/GenBank/DDBJ whole genome shotgun (WGS) entry which is preliminary data.</text>
</comment>
<keyword evidence="2" id="KW-1185">Reference proteome</keyword>
<protein>
    <recommendedName>
        <fullName evidence="3">Polymerase nucleotidyl transferase domain-containing protein</fullName>
    </recommendedName>
</protein>
<proteinExistence type="predicted"/>
<gene>
    <name evidence="1" type="ORF">AKJ64_05020</name>
</gene>
<dbReference type="AlphaFoldDB" id="A0A133UA06"/>
<organism evidence="1 2">
    <name type="scientific">candidate division MSBL1 archaeon SCGC-AAA259E17</name>
    <dbReference type="NCBI Taxonomy" id="1698263"/>
    <lineage>
        <taxon>Archaea</taxon>
        <taxon>Methanobacteriati</taxon>
        <taxon>Methanobacteriota</taxon>
        <taxon>candidate division MSBL1</taxon>
    </lineage>
</organism>
<dbReference type="Proteomes" id="UP000070373">
    <property type="component" value="Unassembled WGS sequence"/>
</dbReference>
<evidence type="ECO:0000313" key="2">
    <source>
        <dbReference type="Proteomes" id="UP000070373"/>
    </source>
</evidence>
<sequence length="104" mass="11972">MPHKKHLKQKPIGGRILKRETLTENVKTVIRRAKSETLPLKVFEVGLFGSLLFGKTNPGDADLYIEFDGTTKEGETWKQNLEKIQRLPFRSGRGLQEHKTVCRR</sequence>
<evidence type="ECO:0000313" key="1">
    <source>
        <dbReference type="EMBL" id="KXA91022.1"/>
    </source>
</evidence>
<dbReference type="EMBL" id="LHXN01000127">
    <property type="protein sequence ID" value="KXA91022.1"/>
    <property type="molecule type" value="Genomic_DNA"/>
</dbReference>
<accession>A0A133UA06</accession>
<evidence type="ECO:0008006" key="3">
    <source>
        <dbReference type="Google" id="ProtNLM"/>
    </source>
</evidence>
<reference evidence="1 2" key="1">
    <citation type="journal article" date="2016" name="Sci. Rep.">
        <title>Metabolic traits of an uncultured archaeal lineage -MSBL1- from brine pools of the Red Sea.</title>
        <authorList>
            <person name="Mwirichia R."/>
            <person name="Alam I."/>
            <person name="Rashid M."/>
            <person name="Vinu M."/>
            <person name="Ba-Alawi W."/>
            <person name="Anthony Kamau A."/>
            <person name="Kamanda Ngugi D."/>
            <person name="Goker M."/>
            <person name="Klenk H.P."/>
            <person name="Bajic V."/>
            <person name="Stingl U."/>
        </authorList>
    </citation>
    <scope>NUCLEOTIDE SEQUENCE [LARGE SCALE GENOMIC DNA]</scope>
    <source>
        <strain evidence="1">SCGC-AAA259E17</strain>
    </source>
</reference>
<name>A0A133UA06_9EURY</name>